<evidence type="ECO:0000313" key="1">
    <source>
        <dbReference type="EMBL" id="EMP38146.1"/>
    </source>
</evidence>
<organism evidence="1 2">
    <name type="scientific">Chelonia mydas</name>
    <name type="common">Green sea-turtle</name>
    <name type="synonym">Chelonia agassizi</name>
    <dbReference type="NCBI Taxonomy" id="8469"/>
    <lineage>
        <taxon>Eukaryota</taxon>
        <taxon>Metazoa</taxon>
        <taxon>Chordata</taxon>
        <taxon>Craniata</taxon>
        <taxon>Vertebrata</taxon>
        <taxon>Euteleostomi</taxon>
        <taxon>Archelosauria</taxon>
        <taxon>Testudinata</taxon>
        <taxon>Testudines</taxon>
        <taxon>Cryptodira</taxon>
        <taxon>Durocryptodira</taxon>
        <taxon>Americhelydia</taxon>
        <taxon>Chelonioidea</taxon>
        <taxon>Cheloniidae</taxon>
        <taxon>Chelonia</taxon>
    </lineage>
</organism>
<accession>M7BJP8</accession>
<evidence type="ECO:0000313" key="2">
    <source>
        <dbReference type="Proteomes" id="UP000031443"/>
    </source>
</evidence>
<keyword evidence="2" id="KW-1185">Reference proteome</keyword>
<name>M7BJP8_CHEMY</name>
<dbReference type="EMBL" id="KB520582">
    <property type="protein sequence ID" value="EMP38146.1"/>
    <property type="molecule type" value="Genomic_DNA"/>
</dbReference>
<protein>
    <submittedName>
        <fullName evidence="1">Uncharacterized protein</fullName>
    </submittedName>
</protein>
<dbReference type="Proteomes" id="UP000031443">
    <property type="component" value="Unassembled WGS sequence"/>
</dbReference>
<reference evidence="2" key="1">
    <citation type="journal article" date="2013" name="Nat. Genet.">
        <title>The draft genomes of soft-shell turtle and green sea turtle yield insights into the development and evolution of the turtle-specific body plan.</title>
        <authorList>
            <person name="Wang Z."/>
            <person name="Pascual-Anaya J."/>
            <person name="Zadissa A."/>
            <person name="Li W."/>
            <person name="Niimura Y."/>
            <person name="Huang Z."/>
            <person name="Li C."/>
            <person name="White S."/>
            <person name="Xiong Z."/>
            <person name="Fang D."/>
            <person name="Wang B."/>
            <person name="Ming Y."/>
            <person name="Chen Y."/>
            <person name="Zheng Y."/>
            <person name="Kuraku S."/>
            <person name="Pignatelli M."/>
            <person name="Herrero J."/>
            <person name="Beal K."/>
            <person name="Nozawa M."/>
            <person name="Li Q."/>
            <person name="Wang J."/>
            <person name="Zhang H."/>
            <person name="Yu L."/>
            <person name="Shigenobu S."/>
            <person name="Wang J."/>
            <person name="Liu J."/>
            <person name="Flicek P."/>
            <person name="Searle S."/>
            <person name="Wang J."/>
            <person name="Kuratani S."/>
            <person name="Yin Y."/>
            <person name="Aken B."/>
            <person name="Zhang G."/>
            <person name="Irie N."/>
        </authorList>
    </citation>
    <scope>NUCLEOTIDE SEQUENCE [LARGE SCALE GENOMIC DNA]</scope>
</reference>
<gene>
    <name evidence="1" type="ORF">UY3_04636</name>
</gene>
<dbReference type="AlphaFoldDB" id="M7BJP8"/>
<sequence length="87" mass="9991">MLEPKQVRYNAVSPITRRRAPVSIERLHQMQCSSTVVSVQLQRCLNKWQHITSDSDESCYSLTLSDRPLWIQIGGIEVNSELAAQRH</sequence>
<proteinExistence type="predicted"/>